<organism evidence="8 9">
    <name type="scientific">Pseudoduganella flava</name>
    <dbReference type="NCBI Taxonomy" id="871742"/>
    <lineage>
        <taxon>Bacteria</taxon>
        <taxon>Pseudomonadati</taxon>
        <taxon>Pseudomonadota</taxon>
        <taxon>Betaproteobacteria</taxon>
        <taxon>Burkholderiales</taxon>
        <taxon>Oxalobacteraceae</taxon>
        <taxon>Telluria group</taxon>
        <taxon>Pseudoduganella</taxon>
    </lineage>
</organism>
<evidence type="ECO:0000256" key="1">
    <source>
        <dbReference type="ARBA" id="ARBA00022475"/>
    </source>
</evidence>
<reference evidence="8 9" key="1">
    <citation type="journal article" date="2015" name="Stand. Genomic Sci.">
        <title>Genomic Encyclopedia of Bacterial and Archaeal Type Strains, Phase III: the genomes of soil and plant-associated and newly described type strains.</title>
        <authorList>
            <person name="Whitman W.B."/>
            <person name="Woyke T."/>
            <person name="Klenk H.P."/>
            <person name="Zhou Y."/>
            <person name="Lilburn T.G."/>
            <person name="Beck B.J."/>
            <person name="De Vos P."/>
            <person name="Vandamme P."/>
            <person name="Eisen J.A."/>
            <person name="Garrity G."/>
            <person name="Hugenholtz P."/>
            <person name="Kyrpides N.C."/>
        </authorList>
    </citation>
    <scope>NUCLEOTIDE SEQUENCE [LARGE SCALE GENOMIC DNA]</scope>
    <source>
        <strain evidence="8 9">CGMCC 1.10685</strain>
    </source>
</reference>
<keyword evidence="10" id="KW-1185">Reference proteome</keyword>
<evidence type="ECO:0000313" key="9">
    <source>
        <dbReference type="Proteomes" id="UP000315112"/>
    </source>
</evidence>
<dbReference type="GO" id="GO:0008758">
    <property type="term" value="F:UDP-2,3-diacylglucosamine hydrolase activity"/>
    <property type="evidence" value="ECO:0007669"/>
    <property type="project" value="TreeGrafter"/>
</dbReference>
<reference evidence="8" key="2">
    <citation type="submission" date="2019-07" db="EMBL/GenBank/DDBJ databases">
        <authorList>
            <person name="Whitman W."/>
            <person name="Huntemann M."/>
            <person name="Clum A."/>
            <person name="Pillay M."/>
            <person name="Palaniappan K."/>
            <person name="Varghese N."/>
            <person name="Mikhailova N."/>
            <person name="Stamatis D."/>
            <person name="Reddy T."/>
            <person name="Daum C."/>
            <person name="Shapiro N."/>
            <person name="Ivanova N."/>
            <person name="Kyrpides N."/>
            <person name="Woyke T."/>
        </authorList>
    </citation>
    <scope>NUCLEOTIDE SEQUENCE</scope>
    <source>
        <strain evidence="8">CGMCC 1.10685</strain>
    </source>
</reference>
<dbReference type="Proteomes" id="UP000437862">
    <property type="component" value="Chromosome"/>
</dbReference>
<keyword evidence="2" id="KW-0997">Cell inner membrane</keyword>
<dbReference type="InterPro" id="IPR004843">
    <property type="entry name" value="Calcineurin-like_PHP"/>
</dbReference>
<dbReference type="EMBL" id="VLKW01000001">
    <property type="protein sequence ID" value="TWI51358.1"/>
    <property type="molecule type" value="Genomic_DNA"/>
</dbReference>
<proteinExistence type="predicted"/>
<dbReference type="EMBL" id="CP046904">
    <property type="protein sequence ID" value="QGZ41405.1"/>
    <property type="molecule type" value="Genomic_DNA"/>
</dbReference>
<evidence type="ECO:0000256" key="3">
    <source>
        <dbReference type="ARBA" id="ARBA00022723"/>
    </source>
</evidence>
<evidence type="ECO:0000256" key="2">
    <source>
        <dbReference type="ARBA" id="ARBA00022519"/>
    </source>
</evidence>
<dbReference type="RefSeq" id="WP_145872795.1">
    <property type="nucleotide sequence ID" value="NZ_CP046904.1"/>
</dbReference>
<accession>A0A562Q3R3</accession>
<dbReference type="PANTHER" id="PTHR34990:SF2">
    <property type="entry name" value="BLL8164 PROTEIN"/>
    <property type="match status" value="1"/>
</dbReference>
<evidence type="ECO:0000259" key="6">
    <source>
        <dbReference type="Pfam" id="PF00149"/>
    </source>
</evidence>
<reference evidence="7 10" key="3">
    <citation type="submission" date="2019-12" db="EMBL/GenBank/DDBJ databases">
        <title>Draft Genome Sequences of Six Type Strains of the Genus Massilia.</title>
        <authorList>
            <person name="Miess H."/>
            <person name="Frediansyah A."/>
            <person name="Goeker M."/>
            <person name="Gross H."/>
        </authorList>
    </citation>
    <scope>NUCLEOTIDE SEQUENCE [LARGE SCALE GENOMIC DNA]</scope>
    <source>
        <strain evidence="7 10">DSM 26639</strain>
    </source>
</reference>
<evidence type="ECO:0000313" key="10">
    <source>
        <dbReference type="Proteomes" id="UP000437862"/>
    </source>
</evidence>
<dbReference type="Proteomes" id="UP000315112">
    <property type="component" value="Unassembled WGS sequence"/>
</dbReference>
<name>A0A562Q3R3_9BURK</name>
<keyword evidence="4" id="KW-0472">Membrane</keyword>
<sequence>MRTLFVVSDLHLGGRPPAQAAGDAAPDAPPFRINHALPHLARFIRWVETQPGDTELVINGDFVDFLAEDDAGPAQAWTAREEDAIARLDQIVHRTSHVFDALRYFVQSGKRLTLLLGNHDPELSLPAVRHHLFGLLGRDVRFIYDGEAYRVGRVLIEHGNRYDRWNMLDFDGLRQERSLRSRGMPVPEEARADRFFTPPAGSRLVVDVMNHLKQRYRFIDLLKPETAAVLPLLLALEPDLWPTLDRLVRSPGLFAQYARDGLAAPGTPKQARHLAQQRRGQTLVDELERTVGAAAARPFIDEAGAVALLASGDVPLGQRAGAAGGERRGPAWGAMARSAAALLRMRVAALPERRLHQLHTALRALGEQDCSFDLERESPTYLDAARATAAGGFDVVVYGHTHLPKQIRLDSALYLNTGTWCDVMRMPPEIGLPYEAAGPALRRFVEALRTNDYRAYVCRYLTYARIAVDPQGHAPVTEAALHSYCGPGREASPPLTPLASGDGDA</sequence>
<evidence type="ECO:0000313" key="8">
    <source>
        <dbReference type="EMBL" id="TWI51358.1"/>
    </source>
</evidence>
<dbReference type="GO" id="GO:0046872">
    <property type="term" value="F:metal ion binding"/>
    <property type="evidence" value="ECO:0007669"/>
    <property type="project" value="UniProtKB-KW"/>
</dbReference>
<dbReference type="GO" id="GO:0016020">
    <property type="term" value="C:membrane"/>
    <property type="evidence" value="ECO:0007669"/>
    <property type="project" value="GOC"/>
</dbReference>
<dbReference type="Pfam" id="PF00149">
    <property type="entry name" value="Metallophos"/>
    <property type="match status" value="1"/>
</dbReference>
<feature type="domain" description="Calcineurin-like phosphoesterase" evidence="6">
    <location>
        <begin position="4"/>
        <end position="215"/>
    </location>
</feature>
<keyword evidence="3" id="KW-0479">Metal-binding</keyword>
<dbReference type="InterPro" id="IPR043461">
    <property type="entry name" value="LpxH-like"/>
</dbReference>
<dbReference type="OrthoDB" id="8241491at2"/>
<dbReference type="GO" id="GO:0009245">
    <property type="term" value="P:lipid A biosynthetic process"/>
    <property type="evidence" value="ECO:0007669"/>
    <property type="project" value="TreeGrafter"/>
</dbReference>
<dbReference type="PANTHER" id="PTHR34990">
    <property type="entry name" value="UDP-2,3-DIACYLGLUCOSAMINE HYDROLASE-RELATED"/>
    <property type="match status" value="1"/>
</dbReference>
<gene>
    <name evidence="7" type="ORF">GO485_21635</name>
    <name evidence="8" type="ORF">IP92_00342</name>
</gene>
<dbReference type="AlphaFoldDB" id="A0A562Q3R3"/>
<evidence type="ECO:0000256" key="5">
    <source>
        <dbReference type="ARBA" id="ARBA00023211"/>
    </source>
</evidence>
<protein>
    <submittedName>
        <fullName evidence="8">Calcineurin-like phosphoesterase family protein</fullName>
    </submittedName>
    <submittedName>
        <fullName evidence="7">Metallophosphatase</fullName>
    </submittedName>
</protein>
<keyword evidence="5" id="KW-0464">Manganese</keyword>
<dbReference type="InterPro" id="IPR029052">
    <property type="entry name" value="Metallo-depent_PP-like"/>
</dbReference>
<keyword evidence="1" id="KW-1003">Cell membrane</keyword>
<evidence type="ECO:0000313" key="7">
    <source>
        <dbReference type="EMBL" id="QGZ41405.1"/>
    </source>
</evidence>
<evidence type="ECO:0000256" key="4">
    <source>
        <dbReference type="ARBA" id="ARBA00023136"/>
    </source>
</evidence>
<dbReference type="SUPFAM" id="SSF56300">
    <property type="entry name" value="Metallo-dependent phosphatases"/>
    <property type="match status" value="1"/>
</dbReference>
<dbReference type="Gene3D" id="3.60.21.10">
    <property type="match status" value="1"/>
</dbReference>